<feature type="region of interest" description="Disordered" evidence="1">
    <location>
        <begin position="58"/>
        <end position="114"/>
    </location>
</feature>
<dbReference type="GeneID" id="14912263"/>
<evidence type="ECO:0000313" key="3">
    <source>
        <dbReference type="EMBL" id="ELR11765.1"/>
    </source>
</evidence>
<proteinExistence type="predicted"/>
<keyword evidence="4" id="KW-1185">Reference proteome</keyword>
<name>L8GFA7_ACACF</name>
<dbReference type="VEuPathDB" id="AmoebaDB:ACA1_362490"/>
<feature type="chain" id="PRO_5003989709" evidence="2">
    <location>
        <begin position="21"/>
        <end position="460"/>
    </location>
</feature>
<accession>L8GFA7</accession>
<dbReference type="EMBL" id="KB008147">
    <property type="protein sequence ID" value="ELR11765.1"/>
    <property type="molecule type" value="Genomic_DNA"/>
</dbReference>
<dbReference type="RefSeq" id="XP_004333778.1">
    <property type="nucleotide sequence ID" value="XM_004333730.1"/>
</dbReference>
<sequence>MKYMAAAVLMVAAIMIGAEASVNGRHTLFIEELCFPGQQRCLSEVLWQGDHFETDEFSTDDLLPATGGSGTSLTTTGDTVTSSSSGGSTSGFPGFYAKREEEGGTGFAPGREAVDGVVDDEKAGRAWGTDDDMAREEEAKLIEAERLRVQEETGIYMATNQFDEFEAGSVVRSRDSNILKKIEELYGGMPWASPFTEARESLKQLRNVTRRSNGHHKRAAVVESIRGGGVAGSINVASFDVPHSSRQGPVRAYPINSILGSSVKRMDARTAVGIGGVYSMLEGVSGNYPVHFRKRVDSSSPFIFQAATDFDPYGTWRFGDPTDRTCPHLFNFQFVLRLEQRIATRLELHLSFVDAIITEVKMSIAPSKTEQSPLYEDVYFMYRGLTYSLYDSGTLIDSGAHTDGFRDGVPPVPIPGGAEGCCEEMPWSLSPAPDCSAFELNYPVTLNPSPAPLQPWDVDK</sequence>
<gene>
    <name evidence="3" type="ORF">ACA1_362490</name>
</gene>
<dbReference type="KEGG" id="acan:ACA1_362490"/>
<reference evidence="3 4" key="1">
    <citation type="journal article" date="2013" name="Genome Biol.">
        <title>Genome of Acanthamoeba castellanii highlights extensive lateral gene transfer and early evolution of tyrosine kinase signaling.</title>
        <authorList>
            <person name="Clarke M."/>
            <person name="Lohan A.J."/>
            <person name="Liu B."/>
            <person name="Lagkouvardos I."/>
            <person name="Roy S."/>
            <person name="Zafar N."/>
            <person name="Bertelli C."/>
            <person name="Schilde C."/>
            <person name="Kianianmomeni A."/>
            <person name="Burglin T.R."/>
            <person name="Frech C."/>
            <person name="Turcotte B."/>
            <person name="Kopec K.O."/>
            <person name="Synnott J.M."/>
            <person name="Choo C."/>
            <person name="Paponov I."/>
            <person name="Finkler A."/>
            <person name="Soon Heng Tan C."/>
            <person name="Hutchins A.P."/>
            <person name="Weinmeier T."/>
            <person name="Rattei T."/>
            <person name="Chu J.S."/>
            <person name="Gimenez G."/>
            <person name="Irimia M."/>
            <person name="Rigden D.J."/>
            <person name="Fitzpatrick D.A."/>
            <person name="Lorenzo-Morales J."/>
            <person name="Bateman A."/>
            <person name="Chiu C.H."/>
            <person name="Tang P."/>
            <person name="Hegemann P."/>
            <person name="Fromm H."/>
            <person name="Raoult D."/>
            <person name="Greub G."/>
            <person name="Miranda-Saavedra D."/>
            <person name="Chen N."/>
            <person name="Nash P."/>
            <person name="Ginger M.L."/>
            <person name="Horn M."/>
            <person name="Schaap P."/>
            <person name="Caler L."/>
            <person name="Loftus B."/>
        </authorList>
    </citation>
    <scope>NUCLEOTIDE SEQUENCE [LARGE SCALE GENOMIC DNA]</scope>
    <source>
        <strain evidence="3 4">Neff</strain>
    </source>
</reference>
<evidence type="ECO:0000256" key="2">
    <source>
        <dbReference type="SAM" id="SignalP"/>
    </source>
</evidence>
<organism evidence="3 4">
    <name type="scientific">Acanthamoeba castellanii (strain ATCC 30010 / Neff)</name>
    <dbReference type="NCBI Taxonomy" id="1257118"/>
    <lineage>
        <taxon>Eukaryota</taxon>
        <taxon>Amoebozoa</taxon>
        <taxon>Discosea</taxon>
        <taxon>Longamoebia</taxon>
        <taxon>Centramoebida</taxon>
        <taxon>Acanthamoebidae</taxon>
        <taxon>Acanthamoeba</taxon>
    </lineage>
</organism>
<evidence type="ECO:0000256" key="1">
    <source>
        <dbReference type="SAM" id="MobiDB-lite"/>
    </source>
</evidence>
<dbReference type="Proteomes" id="UP000011083">
    <property type="component" value="Unassembled WGS sequence"/>
</dbReference>
<evidence type="ECO:0000313" key="4">
    <source>
        <dbReference type="Proteomes" id="UP000011083"/>
    </source>
</evidence>
<protein>
    <submittedName>
        <fullName evidence="3">Uncharacterized protein</fullName>
    </submittedName>
</protein>
<keyword evidence="2" id="KW-0732">Signal</keyword>
<dbReference type="AlphaFoldDB" id="L8GFA7"/>
<feature type="signal peptide" evidence="2">
    <location>
        <begin position="1"/>
        <end position="20"/>
    </location>
</feature>
<feature type="compositionally biased region" description="Low complexity" evidence="1">
    <location>
        <begin position="71"/>
        <end position="91"/>
    </location>
</feature>